<gene>
    <name evidence="1" type="ORF">C5750_24025</name>
</gene>
<keyword evidence="2" id="KW-1185">Reference proteome</keyword>
<reference evidence="1 2" key="1">
    <citation type="submission" date="2018-02" db="EMBL/GenBank/DDBJ databases">
        <title>The draft genome of Phyllobacterium myrsinacearum DSM5892.</title>
        <authorList>
            <person name="Li L."/>
            <person name="Liu L."/>
            <person name="Zhang X."/>
            <person name="Wang T."/>
        </authorList>
    </citation>
    <scope>NUCLEOTIDE SEQUENCE [LARGE SCALE GENOMIC DNA]</scope>
    <source>
        <strain evidence="1 2">DSM 5892</strain>
    </source>
</reference>
<sequence length="312" mass="34612">MRFNMQSPFPASMGNYVSGQIARLEGERQRQAEIAASYAATDIFAGVDGTGVFNDRQYQLEFQNSFVNRMSREWDTPAKFYRRGPSIDGIGTANLAFAAFEHVHKLYSQKTGKPKRIFLAGYSRGGAAVAKVCDLLQDKNIPVHGLFLFDAVDRAMLITPSFIPRNVRFCFHARRDPRCNSRNSFGNYGTKAHRENTIYREKFFYCTHGGMGGVPWLKADPDGFINEAEDIDLGRPVVQNPLIRGLALSTPAVGGLILSDELARKGNQIYRSAGRTNVTVRQDKTGSAEVGQWMFAALKELRRDSAAGVPAS</sequence>
<dbReference type="Proteomes" id="UP000238563">
    <property type="component" value="Unassembled WGS sequence"/>
</dbReference>
<name>A0A2S9JAT3_9HYPH</name>
<dbReference type="EMBL" id="PVBT01000009">
    <property type="protein sequence ID" value="PRD49897.1"/>
    <property type="molecule type" value="Genomic_DNA"/>
</dbReference>
<organism evidence="1 2">
    <name type="scientific">Phyllobacterium myrsinacearum</name>
    <dbReference type="NCBI Taxonomy" id="28101"/>
    <lineage>
        <taxon>Bacteria</taxon>
        <taxon>Pseudomonadati</taxon>
        <taxon>Pseudomonadota</taxon>
        <taxon>Alphaproteobacteria</taxon>
        <taxon>Hyphomicrobiales</taxon>
        <taxon>Phyllobacteriaceae</taxon>
        <taxon>Phyllobacterium</taxon>
    </lineage>
</organism>
<dbReference type="SUPFAM" id="SSF53474">
    <property type="entry name" value="alpha/beta-Hydrolases"/>
    <property type="match status" value="1"/>
</dbReference>
<proteinExistence type="predicted"/>
<comment type="caution">
    <text evidence="1">The sequence shown here is derived from an EMBL/GenBank/DDBJ whole genome shotgun (WGS) entry which is preliminary data.</text>
</comment>
<evidence type="ECO:0008006" key="3">
    <source>
        <dbReference type="Google" id="ProtNLM"/>
    </source>
</evidence>
<evidence type="ECO:0000313" key="1">
    <source>
        <dbReference type="EMBL" id="PRD49897.1"/>
    </source>
</evidence>
<accession>A0A2S9JAT3</accession>
<evidence type="ECO:0000313" key="2">
    <source>
        <dbReference type="Proteomes" id="UP000238563"/>
    </source>
</evidence>
<protein>
    <recommendedName>
        <fullName evidence="3">DUF2235 domain-containing protein</fullName>
    </recommendedName>
</protein>
<dbReference type="AlphaFoldDB" id="A0A2S9JAT3"/>
<dbReference type="InterPro" id="IPR029058">
    <property type="entry name" value="AB_hydrolase_fold"/>
</dbReference>